<keyword evidence="4" id="KW-1185">Reference proteome</keyword>
<proteinExistence type="predicted"/>
<dbReference type="InterPro" id="IPR032877">
    <property type="entry name" value="Transposase_HTH"/>
</dbReference>
<dbReference type="Pfam" id="PF13542">
    <property type="entry name" value="HTH_Tnp_ISL3"/>
    <property type="match status" value="1"/>
</dbReference>
<dbReference type="AlphaFoldDB" id="A0A7I9XZ08"/>
<dbReference type="PANTHER" id="PTHR33498:SF1">
    <property type="entry name" value="TRANSPOSASE FOR INSERTION SEQUENCE ELEMENT IS1557"/>
    <property type="match status" value="1"/>
</dbReference>
<dbReference type="InterPro" id="IPR047951">
    <property type="entry name" value="Transpos_ISL3"/>
</dbReference>
<evidence type="ECO:0008006" key="5">
    <source>
        <dbReference type="Google" id="ProtNLM"/>
    </source>
</evidence>
<gene>
    <name evidence="3" type="ORF">MBOT_23930</name>
</gene>
<reference evidence="3 4" key="1">
    <citation type="journal article" date="2019" name="Emerg. Microbes Infect.">
        <title>Comprehensive subspecies identification of 175 nontuberculous mycobacteria species based on 7547 genomic profiles.</title>
        <authorList>
            <person name="Matsumoto Y."/>
            <person name="Kinjo T."/>
            <person name="Motooka D."/>
            <person name="Nabeya D."/>
            <person name="Jung N."/>
            <person name="Uechi K."/>
            <person name="Horii T."/>
            <person name="Iida T."/>
            <person name="Fujita J."/>
            <person name="Nakamura S."/>
        </authorList>
    </citation>
    <scope>NUCLEOTIDE SEQUENCE [LARGE SCALE GENOMIC DNA]</scope>
    <source>
        <strain evidence="3 4">JCM 17322</strain>
    </source>
</reference>
<dbReference type="Pfam" id="PF01610">
    <property type="entry name" value="DDE_Tnp_ISL3"/>
    <property type="match status" value="1"/>
</dbReference>
<accession>A0A7I9XZ08</accession>
<feature type="domain" description="Transposase IS204/IS1001/IS1096/IS1165 helix-turn-helix" evidence="2">
    <location>
        <begin position="9"/>
        <end position="58"/>
    </location>
</feature>
<dbReference type="Proteomes" id="UP000465361">
    <property type="component" value="Unassembled WGS sequence"/>
</dbReference>
<protein>
    <recommendedName>
        <fullName evidence="5">ISL3 family transposase</fullName>
    </recommendedName>
</protein>
<dbReference type="EMBL" id="BLKW01000004">
    <property type="protein sequence ID" value="GFG75028.1"/>
    <property type="molecule type" value="Genomic_DNA"/>
</dbReference>
<organism evidence="3 4">
    <name type="scientific">Mycobacterium botniense</name>
    <dbReference type="NCBI Taxonomy" id="84962"/>
    <lineage>
        <taxon>Bacteria</taxon>
        <taxon>Bacillati</taxon>
        <taxon>Actinomycetota</taxon>
        <taxon>Actinomycetes</taxon>
        <taxon>Mycobacteriales</taxon>
        <taxon>Mycobacteriaceae</taxon>
        <taxon>Mycobacterium</taxon>
    </lineage>
</organism>
<evidence type="ECO:0000313" key="3">
    <source>
        <dbReference type="EMBL" id="GFG75028.1"/>
    </source>
</evidence>
<comment type="caution">
    <text evidence="3">The sequence shown here is derived from an EMBL/GenBank/DDBJ whole genome shotgun (WGS) entry which is preliminary data.</text>
</comment>
<evidence type="ECO:0000259" key="2">
    <source>
        <dbReference type="Pfam" id="PF13542"/>
    </source>
</evidence>
<feature type="domain" description="Transposase IS204/IS1001/IS1096/IS1165 DDE" evidence="1">
    <location>
        <begin position="77"/>
        <end position="163"/>
    </location>
</feature>
<sequence>MCPKKTWTEQHPAIQPRAWLTERARGWAFKQVGAHDGAVSRVASALGVGWATIMRIVTACDKPLIDDPARLDAPRAIGMDETAFLRATGQHPTKYATGIADLTPGQPARLLEVVHGRSGVMLTSWLGERDDQWKAQIATASLDPFRGYASALKQQLPQAVRVICV</sequence>
<dbReference type="InterPro" id="IPR002560">
    <property type="entry name" value="Transposase_DDE"/>
</dbReference>
<dbReference type="PANTHER" id="PTHR33498">
    <property type="entry name" value="TRANSPOSASE FOR INSERTION SEQUENCE ELEMENT IS1557"/>
    <property type="match status" value="1"/>
</dbReference>
<evidence type="ECO:0000313" key="4">
    <source>
        <dbReference type="Proteomes" id="UP000465361"/>
    </source>
</evidence>
<evidence type="ECO:0000259" key="1">
    <source>
        <dbReference type="Pfam" id="PF01610"/>
    </source>
</evidence>
<name>A0A7I9XZ08_9MYCO</name>